<name>A0ABD0YL49_9HEMI</name>
<dbReference type="EMBL" id="JBFDAA010000006">
    <property type="protein sequence ID" value="KAL1131996.1"/>
    <property type="molecule type" value="Genomic_DNA"/>
</dbReference>
<evidence type="ECO:0008006" key="5">
    <source>
        <dbReference type="Google" id="ProtNLM"/>
    </source>
</evidence>
<evidence type="ECO:0000313" key="4">
    <source>
        <dbReference type="Proteomes" id="UP001558652"/>
    </source>
</evidence>
<keyword evidence="4" id="KW-1185">Reference proteome</keyword>
<dbReference type="AlphaFoldDB" id="A0ABD0YL49"/>
<sequence length="123" mass="13670">MVGSRNSPHRRHLKFPERRTKRARLAEGSRPPPVYCARIQAAATRDIKIALKKVLKKLKPNTESEDAKYTFCKRMGNATEAMNIPVREAKTDMVSNIAVITVSIMFGTLILIAAASETVPYTG</sequence>
<organism evidence="3 4">
    <name type="scientific">Ranatra chinensis</name>
    <dbReference type="NCBI Taxonomy" id="642074"/>
    <lineage>
        <taxon>Eukaryota</taxon>
        <taxon>Metazoa</taxon>
        <taxon>Ecdysozoa</taxon>
        <taxon>Arthropoda</taxon>
        <taxon>Hexapoda</taxon>
        <taxon>Insecta</taxon>
        <taxon>Pterygota</taxon>
        <taxon>Neoptera</taxon>
        <taxon>Paraneoptera</taxon>
        <taxon>Hemiptera</taxon>
        <taxon>Heteroptera</taxon>
        <taxon>Panheteroptera</taxon>
        <taxon>Nepomorpha</taxon>
        <taxon>Nepidae</taxon>
        <taxon>Ranatrinae</taxon>
        <taxon>Ranatra</taxon>
    </lineage>
</organism>
<proteinExistence type="predicted"/>
<accession>A0ABD0YL49</accession>
<evidence type="ECO:0000256" key="1">
    <source>
        <dbReference type="SAM" id="MobiDB-lite"/>
    </source>
</evidence>
<protein>
    <recommendedName>
        <fullName evidence="5">PGG domain-containing protein</fullName>
    </recommendedName>
</protein>
<evidence type="ECO:0000313" key="3">
    <source>
        <dbReference type="EMBL" id="KAL1131996.1"/>
    </source>
</evidence>
<feature type="region of interest" description="Disordered" evidence="1">
    <location>
        <begin position="1"/>
        <end position="30"/>
    </location>
</feature>
<feature type="transmembrane region" description="Helical" evidence="2">
    <location>
        <begin position="97"/>
        <end position="116"/>
    </location>
</feature>
<feature type="compositionally biased region" description="Basic residues" evidence="1">
    <location>
        <begin position="7"/>
        <end position="23"/>
    </location>
</feature>
<comment type="caution">
    <text evidence="3">The sequence shown here is derived from an EMBL/GenBank/DDBJ whole genome shotgun (WGS) entry which is preliminary data.</text>
</comment>
<keyword evidence="2" id="KW-0812">Transmembrane</keyword>
<dbReference type="Proteomes" id="UP001558652">
    <property type="component" value="Unassembled WGS sequence"/>
</dbReference>
<keyword evidence="2" id="KW-1133">Transmembrane helix</keyword>
<reference evidence="3 4" key="1">
    <citation type="submission" date="2024-07" db="EMBL/GenBank/DDBJ databases">
        <title>Chromosome-level genome assembly of the water stick insect Ranatra chinensis (Heteroptera: Nepidae).</title>
        <authorList>
            <person name="Liu X."/>
        </authorList>
    </citation>
    <scope>NUCLEOTIDE SEQUENCE [LARGE SCALE GENOMIC DNA]</scope>
    <source>
        <strain evidence="3">Cailab_2021Rc</strain>
        <tissue evidence="3">Muscle</tissue>
    </source>
</reference>
<keyword evidence="2" id="KW-0472">Membrane</keyword>
<evidence type="ECO:0000256" key="2">
    <source>
        <dbReference type="SAM" id="Phobius"/>
    </source>
</evidence>
<gene>
    <name evidence="3" type="ORF">AAG570_011606</name>
</gene>